<dbReference type="PROSITE" id="PS50949">
    <property type="entry name" value="HTH_GNTR"/>
    <property type="match status" value="1"/>
</dbReference>
<feature type="domain" description="HTH gntR-type" evidence="4">
    <location>
        <begin position="10"/>
        <end position="77"/>
    </location>
</feature>
<name>A0A558GYV5_PAENT</name>
<dbReference type="GO" id="GO:0003677">
    <property type="term" value="F:DNA binding"/>
    <property type="evidence" value="ECO:0007669"/>
    <property type="project" value="UniProtKB-KW"/>
</dbReference>
<dbReference type="SMART" id="SM00895">
    <property type="entry name" value="FCD"/>
    <property type="match status" value="1"/>
</dbReference>
<dbReference type="CDD" id="cd07377">
    <property type="entry name" value="WHTH_GntR"/>
    <property type="match status" value="1"/>
</dbReference>
<dbReference type="SMART" id="SM00345">
    <property type="entry name" value="HTH_GNTR"/>
    <property type="match status" value="1"/>
</dbReference>
<gene>
    <name evidence="5" type="ORF">FQP90_13220</name>
</gene>
<evidence type="ECO:0000259" key="4">
    <source>
        <dbReference type="PROSITE" id="PS50949"/>
    </source>
</evidence>
<dbReference type="InterPro" id="IPR000524">
    <property type="entry name" value="Tscrpt_reg_HTH_GntR"/>
</dbReference>
<dbReference type="RefSeq" id="WP_144651200.1">
    <property type="nucleotide sequence ID" value="NZ_VNFK01000009.1"/>
</dbReference>
<dbReference type="Pfam" id="PF07729">
    <property type="entry name" value="FCD"/>
    <property type="match status" value="1"/>
</dbReference>
<dbReference type="GO" id="GO:0003700">
    <property type="term" value="F:DNA-binding transcription factor activity"/>
    <property type="evidence" value="ECO:0007669"/>
    <property type="project" value="InterPro"/>
</dbReference>
<dbReference type="Proteomes" id="UP000316500">
    <property type="component" value="Unassembled WGS sequence"/>
</dbReference>
<dbReference type="SUPFAM" id="SSF46785">
    <property type="entry name" value="Winged helix' DNA-binding domain"/>
    <property type="match status" value="1"/>
</dbReference>
<dbReference type="Gene3D" id="1.20.120.530">
    <property type="entry name" value="GntR ligand-binding domain-like"/>
    <property type="match status" value="1"/>
</dbReference>
<sequence length="223" mass="25174">MVRQIEIVHSSTVQQVADGLTAMILDGRLKPGERLRESVLADNLQLSRNTVREAVRIVQAGGLVRHRPNHGAIVWDPTDSEIMDVYTARFYLETTAARSISEKTSLADVHKAMEDFRVALRSGDAFRIVEKDLAIHSAIVGLLGSRKLSAFYQQLVTELRYFMYVLSTVKHEYEDPDALEAEHQRIIAALETRDPVLAEKVVSDTIVEYRDAIRQIIANRHPV</sequence>
<evidence type="ECO:0000313" key="6">
    <source>
        <dbReference type="Proteomes" id="UP000316500"/>
    </source>
</evidence>
<evidence type="ECO:0000256" key="2">
    <source>
        <dbReference type="ARBA" id="ARBA00023125"/>
    </source>
</evidence>
<keyword evidence="1" id="KW-0805">Transcription regulation</keyword>
<evidence type="ECO:0000256" key="3">
    <source>
        <dbReference type="ARBA" id="ARBA00023163"/>
    </source>
</evidence>
<dbReference type="InterPro" id="IPR036390">
    <property type="entry name" value="WH_DNA-bd_sf"/>
</dbReference>
<protein>
    <submittedName>
        <fullName evidence="5">GntR family transcriptional regulator</fullName>
    </submittedName>
</protein>
<comment type="caution">
    <text evidence="5">The sequence shown here is derived from an EMBL/GenBank/DDBJ whole genome shotgun (WGS) entry which is preliminary data.</text>
</comment>
<dbReference type="OrthoDB" id="9816161at2"/>
<dbReference type="SUPFAM" id="SSF48008">
    <property type="entry name" value="GntR ligand-binding domain-like"/>
    <property type="match status" value="1"/>
</dbReference>
<evidence type="ECO:0000313" key="5">
    <source>
        <dbReference type="EMBL" id="TVU62015.1"/>
    </source>
</evidence>
<dbReference type="InterPro" id="IPR036388">
    <property type="entry name" value="WH-like_DNA-bd_sf"/>
</dbReference>
<keyword evidence="3" id="KW-0804">Transcription</keyword>
<dbReference type="Gene3D" id="1.10.10.10">
    <property type="entry name" value="Winged helix-like DNA-binding domain superfamily/Winged helix DNA-binding domain"/>
    <property type="match status" value="1"/>
</dbReference>
<evidence type="ECO:0000256" key="1">
    <source>
        <dbReference type="ARBA" id="ARBA00023015"/>
    </source>
</evidence>
<dbReference type="InterPro" id="IPR008920">
    <property type="entry name" value="TF_FadR/GntR_C"/>
</dbReference>
<dbReference type="PANTHER" id="PTHR43537:SF45">
    <property type="entry name" value="GNTR FAMILY REGULATORY PROTEIN"/>
    <property type="match status" value="1"/>
</dbReference>
<dbReference type="PANTHER" id="PTHR43537">
    <property type="entry name" value="TRANSCRIPTIONAL REGULATOR, GNTR FAMILY"/>
    <property type="match status" value="1"/>
</dbReference>
<keyword evidence="2" id="KW-0238">DNA-binding</keyword>
<accession>A0A558GYV5</accession>
<dbReference type="EMBL" id="VNFK01000009">
    <property type="protein sequence ID" value="TVU62015.1"/>
    <property type="molecule type" value="Genomic_DNA"/>
</dbReference>
<proteinExistence type="predicted"/>
<reference evidence="5 6" key="1">
    <citation type="submission" date="2019-07" db="EMBL/GenBank/DDBJ databases">
        <title>Diversity of Bacteria from Kongsfjorden, Arctic.</title>
        <authorList>
            <person name="Yu Y."/>
        </authorList>
    </citation>
    <scope>NUCLEOTIDE SEQUENCE [LARGE SCALE GENOMIC DNA]</scope>
    <source>
        <strain evidence="5 6">SM1928</strain>
    </source>
</reference>
<dbReference type="AlphaFoldDB" id="A0A558GYV5"/>
<dbReference type="InterPro" id="IPR011711">
    <property type="entry name" value="GntR_C"/>
</dbReference>
<dbReference type="Pfam" id="PF00392">
    <property type="entry name" value="GntR"/>
    <property type="match status" value="1"/>
</dbReference>
<organism evidence="5 6">
    <name type="scientific">Paenarthrobacter nitroguajacolicus</name>
    <name type="common">Arthrobacter nitroguajacolicus</name>
    <dbReference type="NCBI Taxonomy" id="211146"/>
    <lineage>
        <taxon>Bacteria</taxon>
        <taxon>Bacillati</taxon>
        <taxon>Actinomycetota</taxon>
        <taxon>Actinomycetes</taxon>
        <taxon>Micrococcales</taxon>
        <taxon>Micrococcaceae</taxon>
        <taxon>Paenarthrobacter</taxon>
    </lineage>
</organism>